<evidence type="ECO:0008006" key="3">
    <source>
        <dbReference type="Google" id="ProtNLM"/>
    </source>
</evidence>
<evidence type="ECO:0000313" key="1">
    <source>
        <dbReference type="EMBL" id="GHB24047.1"/>
    </source>
</evidence>
<dbReference type="AlphaFoldDB" id="A0A8J3CV36"/>
<reference evidence="1" key="1">
    <citation type="journal article" date="2014" name="Int. J. Syst. Evol. Microbiol.">
        <title>Complete genome sequence of Corynebacterium casei LMG S-19264T (=DSM 44701T), isolated from a smear-ripened cheese.</title>
        <authorList>
            <consortium name="US DOE Joint Genome Institute (JGI-PGF)"/>
            <person name="Walter F."/>
            <person name="Albersmeier A."/>
            <person name="Kalinowski J."/>
            <person name="Ruckert C."/>
        </authorList>
    </citation>
    <scope>NUCLEOTIDE SEQUENCE</scope>
    <source>
        <strain evidence="1">KCTC 23224</strain>
    </source>
</reference>
<dbReference type="Proteomes" id="UP000642809">
    <property type="component" value="Unassembled WGS sequence"/>
</dbReference>
<accession>A0A8J3CV36</accession>
<protein>
    <recommendedName>
        <fullName evidence="3">3-oxoacyl-ACP synthase</fullName>
    </recommendedName>
</protein>
<reference evidence="1" key="2">
    <citation type="submission" date="2020-09" db="EMBL/GenBank/DDBJ databases">
        <authorList>
            <person name="Sun Q."/>
            <person name="Kim S."/>
        </authorList>
    </citation>
    <scope>NUCLEOTIDE SEQUENCE</scope>
    <source>
        <strain evidence="1">KCTC 23224</strain>
    </source>
</reference>
<evidence type="ECO:0000313" key="2">
    <source>
        <dbReference type="Proteomes" id="UP000642809"/>
    </source>
</evidence>
<comment type="caution">
    <text evidence="1">The sequence shown here is derived from an EMBL/GenBank/DDBJ whole genome shotgun (WGS) entry which is preliminary data.</text>
</comment>
<keyword evidence="2" id="KW-1185">Reference proteome</keyword>
<proteinExistence type="predicted"/>
<dbReference type="RefSeq" id="WP_377026858.1">
    <property type="nucleotide sequence ID" value="NZ_JBHLTJ010000003.1"/>
</dbReference>
<sequence>MNFAAMTVIEHPIKIKLLAAGQEALKVQITDIQQQLSDLQESSEIEEKSSAGDKYETHQEMLNQNRDILQKRLATSKIMLAQLNAVSVKPTDTIQEGSIFEVMMGNIWVSIPYGKLTLDGKDYQLVSQDSPLVQALWGRKKGESSDFRGKSILVKAIY</sequence>
<gene>
    <name evidence="1" type="ORF">GCM10008106_00890</name>
</gene>
<dbReference type="EMBL" id="BMYF01000001">
    <property type="protein sequence ID" value="GHB24047.1"/>
    <property type="molecule type" value="Genomic_DNA"/>
</dbReference>
<name>A0A8J3CV36_9BACT</name>
<organism evidence="1 2">
    <name type="scientific">Mongoliitalea lutea</name>
    <dbReference type="NCBI Taxonomy" id="849756"/>
    <lineage>
        <taxon>Bacteria</taxon>
        <taxon>Pseudomonadati</taxon>
        <taxon>Bacteroidota</taxon>
        <taxon>Cytophagia</taxon>
        <taxon>Cytophagales</taxon>
        <taxon>Cyclobacteriaceae</taxon>
        <taxon>Mongoliitalea</taxon>
    </lineage>
</organism>